<protein>
    <recommendedName>
        <fullName evidence="2">AAA+ ATPase domain-containing protein</fullName>
    </recommendedName>
</protein>
<feature type="region of interest" description="Disordered" evidence="1">
    <location>
        <begin position="1073"/>
        <end position="1097"/>
    </location>
</feature>
<name>A0A4U6XN31_9PEZI</name>
<feature type="compositionally biased region" description="Basic and acidic residues" evidence="1">
    <location>
        <begin position="760"/>
        <end position="771"/>
    </location>
</feature>
<dbReference type="GO" id="GO:0005524">
    <property type="term" value="F:ATP binding"/>
    <property type="evidence" value="ECO:0007669"/>
    <property type="project" value="InterPro"/>
</dbReference>
<dbReference type="InterPro" id="IPR054289">
    <property type="entry name" value="DUF7025"/>
</dbReference>
<feature type="region of interest" description="Disordered" evidence="1">
    <location>
        <begin position="279"/>
        <end position="306"/>
    </location>
</feature>
<accession>A0A4U6XN31</accession>
<dbReference type="Proteomes" id="UP000310108">
    <property type="component" value="Unassembled WGS sequence"/>
</dbReference>
<keyword evidence="4" id="KW-1185">Reference proteome</keyword>
<dbReference type="InterPro" id="IPR003593">
    <property type="entry name" value="AAA+_ATPase"/>
</dbReference>
<dbReference type="InterPro" id="IPR027417">
    <property type="entry name" value="P-loop_NTPase"/>
</dbReference>
<evidence type="ECO:0000259" key="2">
    <source>
        <dbReference type="SMART" id="SM00382"/>
    </source>
</evidence>
<dbReference type="SUPFAM" id="SSF52540">
    <property type="entry name" value="P-loop containing nucleoside triphosphate hydrolases"/>
    <property type="match status" value="1"/>
</dbReference>
<feature type="non-terminal residue" evidence="3">
    <location>
        <position position="1"/>
    </location>
</feature>
<dbReference type="PANTHER" id="PTHR46411:SF2">
    <property type="entry name" value="AAA+ ATPASE DOMAIN-CONTAINING PROTEIN"/>
    <property type="match status" value="1"/>
</dbReference>
<dbReference type="PANTHER" id="PTHR46411">
    <property type="entry name" value="FAMILY ATPASE, PUTATIVE-RELATED"/>
    <property type="match status" value="1"/>
</dbReference>
<dbReference type="InterPro" id="IPR056599">
    <property type="entry name" value="AAA_lid_fung"/>
</dbReference>
<feature type="compositionally biased region" description="Polar residues" evidence="1">
    <location>
        <begin position="114"/>
        <end position="130"/>
    </location>
</feature>
<feature type="region of interest" description="Disordered" evidence="1">
    <location>
        <begin position="88"/>
        <end position="132"/>
    </location>
</feature>
<evidence type="ECO:0000256" key="1">
    <source>
        <dbReference type="SAM" id="MobiDB-lite"/>
    </source>
</evidence>
<comment type="caution">
    <text evidence="3">The sequence shown here is derived from an EMBL/GenBank/DDBJ whole genome shotgun (WGS) entry which is preliminary data.</text>
</comment>
<dbReference type="Pfam" id="PF23232">
    <property type="entry name" value="AAA_lid_13"/>
    <property type="match status" value="1"/>
</dbReference>
<dbReference type="SMART" id="SM00382">
    <property type="entry name" value="AAA"/>
    <property type="match status" value="1"/>
</dbReference>
<feature type="compositionally biased region" description="Polar residues" evidence="1">
    <location>
        <begin position="171"/>
        <end position="206"/>
    </location>
</feature>
<dbReference type="InterPro" id="IPR003959">
    <property type="entry name" value="ATPase_AAA_core"/>
</dbReference>
<feature type="region of interest" description="Disordered" evidence="1">
    <location>
        <begin position="760"/>
        <end position="779"/>
    </location>
</feature>
<feature type="compositionally biased region" description="Polar residues" evidence="1">
    <location>
        <begin position="635"/>
        <end position="644"/>
    </location>
</feature>
<feature type="region of interest" description="Disordered" evidence="1">
    <location>
        <begin position="232"/>
        <end position="254"/>
    </location>
</feature>
<feature type="region of interest" description="Disordered" evidence="1">
    <location>
        <begin position="156"/>
        <end position="213"/>
    </location>
</feature>
<dbReference type="CDD" id="cd19481">
    <property type="entry name" value="RecA-like_protease"/>
    <property type="match status" value="1"/>
</dbReference>
<evidence type="ECO:0000313" key="4">
    <source>
        <dbReference type="Proteomes" id="UP000310108"/>
    </source>
</evidence>
<sequence length="1097" mass="124232">HPPSFPHLAASRQHQEPLQLRVYHSSCCTVPRVCCQPLDSVQRTNIHFKALIVLTSIKRASFKAGPNMDITRASSNMATHNLHHRMVTTPQPRKSGSHPRLAQQRHANDVKHQPTVTKTQGLQEYNAGTRTSEETHALQDYQMQLMLLEQQNKKRLMMARQEQDAMGGQHNPANTENDTSNGGYSTPPDTTVNDPTSRETAQTHYTISEDEIGKGSQNKFAALALKTGAPRHIEPSSRLGNTAQPVATAPTSPDEHAYLDPRLMASLAPGPKLPIVTSASQQNSRSHTPSFTVQRQKQPERARWNSEATQVTQKMKQSHGYRYSPADGSETLVNAGEAFPEPSLSSGLNSCAAATPNSSEYIQTAISETDEVPDGAISELPSAEETSFLCFDVLQKMKQRIQLLEAANDELSRMSTPQAAVKAKIFHLLMDDNVYLSEPEWMVNENDVSLSARFLLMDPKGYIEKEKDISFVVYKCYLEQHQRDAVEEARKSSGPLPNPEPAYQDILLTSEEMVEALKAFFALHPASRQEFPRVNTDDRLSAPFVWWYHHRRSSKIESLPRRQAELVNALVSHIEEAYATLYDDIDEQLSRGYVSNTSIRYLFRPGQVLISFTDGVPQGHVALSRPYPHDDEPINSDNIPTSKGGQDPQEKYLSQWTVSSRSISYRGNFVRVVHKLKIEFETETENGEIDIASLPVMPLEYTSQALQERLRRRGQTFWTCREKRLISYQGSGQTYSGERFMIDFETYTSFHPYNEYTNKDKAEGRIPEREPGLPTDGSEPQVPEIYLFSNLVPGFDLRRKKWVDVEVDQIRDVAWNDQAFNSLVADEDMKTLILALVTNQIDAKRGTDVIDNKGNGLIMLLHGSPGTGKTFTAESVAEIAKKPLYSVTCGDIGTNPADVEKYLESVFRLGKIWDCVVLLDEAEVFLEQRTLQDLQRNALVSVFLRALEYYEGILILTTNRVGTFDEAFKSRIQLALRYEKLEAYQRKQIWKNFFARLKRIGEEDSIDFDDVSLHIDELTRHPMNGRQIRNTITTARQLAKFMGKRMVYSHLQRTIAITNKFDQYLADVRDADVEEHGGRGPDGRYSDEYFARSDQIR</sequence>
<feature type="compositionally biased region" description="Polar residues" evidence="1">
    <location>
        <begin position="238"/>
        <end position="251"/>
    </location>
</feature>
<feature type="domain" description="AAA+ ATPase" evidence="2">
    <location>
        <begin position="855"/>
        <end position="982"/>
    </location>
</feature>
<gene>
    <name evidence="3" type="ORF">CTA1_5390</name>
</gene>
<dbReference type="Gene3D" id="3.40.50.300">
    <property type="entry name" value="P-loop containing nucleotide triphosphate hydrolases"/>
    <property type="match status" value="1"/>
</dbReference>
<feature type="compositionally biased region" description="Polar residues" evidence="1">
    <location>
        <begin position="279"/>
        <end position="296"/>
    </location>
</feature>
<dbReference type="STRING" id="1306861.A0A4U6XN31"/>
<evidence type="ECO:0000313" key="3">
    <source>
        <dbReference type="EMBL" id="TKW57091.1"/>
    </source>
</evidence>
<dbReference type="Pfam" id="PF00004">
    <property type="entry name" value="AAA"/>
    <property type="match status" value="1"/>
</dbReference>
<dbReference type="EMBL" id="PJEX01000051">
    <property type="protein sequence ID" value="TKW57091.1"/>
    <property type="molecule type" value="Genomic_DNA"/>
</dbReference>
<dbReference type="GO" id="GO:0016887">
    <property type="term" value="F:ATP hydrolysis activity"/>
    <property type="evidence" value="ECO:0007669"/>
    <property type="project" value="InterPro"/>
</dbReference>
<feature type="region of interest" description="Disordered" evidence="1">
    <location>
        <begin position="626"/>
        <end position="648"/>
    </location>
</feature>
<dbReference type="OrthoDB" id="10042665at2759"/>
<dbReference type="Pfam" id="PF22942">
    <property type="entry name" value="DUF7025"/>
    <property type="match status" value="1"/>
</dbReference>
<dbReference type="AlphaFoldDB" id="A0A4U6XN31"/>
<organism evidence="3 4">
    <name type="scientific">Colletotrichum tanaceti</name>
    <dbReference type="NCBI Taxonomy" id="1306861"/>
    <lineage>
        <taxon>Eukaryota</taxon>
        <taxon>Fungi</taxon>
        <taxon>Dikarya</taxon>
        <taxon>Ascomycota</taxon>
        <taxon>Pezizomycotina</taxon>
        <taxon>Sordariomycetes</taxon>
        <taxon>Hypocreomycetidae</taxon>
        <taxon>Glomerellales</taxon>
        <taxon>Glomerellaceae</taxon>
        <taxon>Colletotrichum</taxon>
        <taxon>Colletotrichum destructivum species complex</taxon>
    </lineage>
</organism>
<proteinExistence type="predicted"/>
<reference evidence="3 4" key="1">
    <citation type="journal article" date="2019" name="PLoS ONE">
        <title>Comparative genome analysis indicates high evolutionary potential of pathogenicity genes in Colletotrichum tanaceti.</title>
        <authorList>
            <person name="Lelwala R.V."/>
            <person name="Korhonen P.K."/>
            <person name="Young N.D."/>
            <person name="Scott J.B."/>
            <person name="Ades P.A."/>
            <person name="Gasser R.B."/>
            <person name="Taylor P.W.J."/>
        </authorList>
    </citation>
    <scope>NUCLEOTIDE SEQUENCE [LARGE SCALE GENOMIC DNA]</scope>
    <source>
        <strain evidence="3">BRIP57314</strain>
    </source>
</reference>